<sequence length="90" mass="10592">MRKRYTELNNLWCHKKLAVSVIMDHLKDNEPSSYYLSAQFKEGWVVDNYDESYTVNMSFSVYDESIDSNIELHLQVFSSKNDEIGSVTRM</sequence>
<protein>
    <submittedName>
        <fullName evidence="1">Uncharacterized protein</fullName>
    </submittedName>
</protein>
<gene>
    <name evidence="1" type="ORF">QX249_04190</name>
</gene>
<evidence type="ECO:0000313" key="1">
    <source>
        <dbReference type="EMBL" id="MDS1819840.1"/>
    </source>
</evidence>
<evidence type="ECO:0000313" key="2">
    <source>
        <dbReference type="Proteomes" id="UP001253193"/>
    </source>
</evidence>
<dbReference type="Proteomes" id="UP001253193">
    <property type="component" value="Unassembled WGS sequence"/>
</dbReference>
<dbReference type="RefSeq" id="WP_159404114.1">
    <property type="nucleotide sequence ID" value="NZ_CP034285.1"/>
</dbReference>
<organism evidence="1 2">
    <name type="scientific">Vibrio parahaemolyticus</name>
    <dbReference type="NCBI Taxonomy" id="670"/>
    <lineage>
        <taxon>Bacteria</taxon>
        <taxon>Pseudomonadati</taxon>
        <taxon>Pseudomonadota</taxon>
        <taxon>Gammaproteobacteria</taxon>
        <taxon>Vibrionales</taxon>
        <taxon>Vibrionaceae</taxon>
        <taxon>Vibrio</taxon>
    </lineage>
</organism>
<comment type="caution">
    <text evidence="1">The sequence shown here is derived from an EMBL/GenBank/DDBJ whole genome shotgun (WGS) entry which is preliminary data.</text>
</comment>
<dbReference type="AlphaFoldDB" id="A0AAW8PXN4"/>
<proteinExistence type="predicted"/>
<accession>A0AAW8PXN4</accession>
<name>A0AAW8PXN4_VIBPH</name>
<dbReference type="EMBL" id="JAUHGG010000001">
    <property type="protein sequence ID" value="MDS1819840.1"/>
    <property type="molecule type" value="Genomic_DNA"/>
</dbReference>
<reference evidence="1" key="1">
    <citation type="submission" date="2023-06" db="EMBL/GenBank/DDBJ databases">
        <title>Genomic Diversity of Vibrio spp. and Metagenomic Analysis of Pathogens in Florida Gulf Coastal Waters Following Hurricane Ian.</title>
        <authorList>
            <person name="Brumfield K.D."/>
        </authorList>
    </citation>
    <scope>NUCLEOTIDE SEQUENCE</scope>
    <source>
        <strain evidence="1">WBS2B-138</strain>
    </source>
</reference>